<organism evidence="1 2">
    <name type="scientific">Pseudomonas schmalbachii</name>
    <dbReference type="NCBI Taxonomy" id="2816993"/>
    <lineage>
        <taxon>Bacteria</taxon>
        <taxon>Pseudomonadati</taxon>
        <taxon>Pseudomonadota</taxon>
        <taxon>Gammaproteobacteria</taxon>
        <taxon>Pseudomonadales</taxon>
        <taxon>Pseudomonadaceae</taxon>
        <taxon>Pseudomonas</taxon>
    </lineage>
</organism>
<dbReference type="EMBL" id="JAELYA010000001">
    <property type="protein sequence ID" value="MBO3273917.1"/>
    <property type="molecule type" value="Genomic_DNA"/>
</dbReference>
<sequence>MKAYPPVPRPPAWDDGNFVRGFVASACLSAFQDVPGKPDLRRVARHALQGGTAICAGTLAARALQRQEYSRALLTGMAGALGVMLVERLLRDDARSSQEIEHG</sequence>
<reference evidence="1 2" key="1">
    <citation type="submission" date="2020-12" db="EMBL/GenBank/DDBJ databases">
        <title>Pseudomonas schmalbachii sp. nov. isolated from millipede gut.</title>
        <authorList>
            <person name="Shelomi M."/>
        </authorList>
    </citation>
    <scope>NUCLEOTIDE SEQUENCE [LARGE SCALE GENOMIC DNA]</scope>
    <source>
        <strain evidence="1 2">Milli4</strain>
    </source>
</reference>
<evidence type="ECO:0000313" key="1">
    <source>
        <dbReference type="EMBL" id="MBO3273917.1"/>
    </source>
</evidence>
<dbReference type="RefSeq" id="WP_208311737.1">
    <property type="nucleotide sequence ID" value="NZ_JAELYA010000001.1"/>
</dbReference>
<keyword evidence="2" id="KW-1185">Reference proteome</keyword>
<protein>
    <submittedName>
        <fullName evidence="1">Uncharacterized protein</fullName>
    </submittedName>
</protein>
<proteinExistence type="predicted"/>
<name>A0ABS3TJT0_9PSED</name>
<evidence type="ECO:0000313" key="2">
    <source>
        <dbReference type="Proteomes" id="UP000669060"/>
    </source>
</evidence>
<comment type="caution">
    <text evidence="1">The sequence shown here is derived from an EMBL/GenBank/DDBJ whole genome shotgun (WGS) entry which is preliminary data.</text>
</comment>
<dbReference type="Proteomes" id="UP000669060">
    <property type="component" value="Unassembled WGS sequence"/>
</dbReference>
<gene>
    <name evidence="1" type="ORF">JFY56_01600</name>
</gene>
<accession>A0ABS3TJT0</accession>